<dbReference type="Proteomes" id="UP000315423">
    <property type="component" value="Unassembled WGS sequence"/>
</dbReference>
<evidence type="ECO:0000313" key="1">
    <source>
        <dbReference type="EMBL" id="TKY91700.1"/>
    </source>
</evidence>
<sequence length="296" mass="33246">MLIDPYGRKISSLRISITSRCNLNCFYCHNEGQNGYENEISVKEIVEIIKVAAGLGIRRVKFSGGEPLVRTDFEEMLSSLPSLQNVSATTNGVLLYERAAGLKTAGLDRVNISLDTLDSEVYAGICGCSENIHQKVLDGIDAAVNAGLTPVKLNMVMLNGSRSDEMDNMINYIKRYNGNVILQVIEPMDFGYKWQKVDMDAIENQLQSRASSVVERKLHRRKKYQIDGVEVEVVRPIDNSKFCANCNRLRVTADGKLKPCLLRDDNLVDIHQASTSELKELFYKAVEKREPFYKGI</sequence>
<comment type="caution">
    <text evidence="1">The sequence shown here is derived from an EMBL/GenBank/DDBJ whole genome shotgun (WGS) entry which is preliminary data.</text>
</comment>
<organism evidence="1 2">
    <name type="scientific">Candidatus Methanomarinus sp</name>
    <dbReference type="NCBI Taxonomy" id="3386244"/>
    <lineage>
        <taxon>Archaea</taxon>
        <taxon>Methanobacteriati</taxon>
        <taxon>Methanobacteriota</taxon>
        <taxon>Stenosarchaea group</taxon>
        <taxon>Methanomicrobia</taxon>
        <taxon>Methanosarcinales</taxon>
        <taxon>ANME-2 cluster</taxon>
        <taxon>Candidatus Methanocomedenaceae</taxon>
        <taxon>Candidatus Methanomarinus</taxon>
    </lineage>
</organism>
<proteinExistence type="predicted"/>
<name>A0AC61SAU3_9EURY</name>
<dbReference type="EMBL" id="QYBA01000145">
    <property type="protein sequence ID" value="TKY91700.1"/>
    <property type="molecule type" value="Genomic_DNA"/>
</dbReference>
<protein>
    <submittedName>
        <fullName evidence="1">GTP 3',8-cyclase MoaA</fullName>
    </submittedName>
</protein>
<evidence type="ECO:0000313" key="2">
    <source>
        <dbReference type="Proteomes" id="UP000315423"/>
    </source>
</evidence>
<reference evidence="1" key="1">
    <citation type="submission" date="2018-09" db="EMBL/GenBank/DDBJ databases">
        <title>A genomic encyclopedia of anaerobic methanotrophic archaea.</title>
        <authorList>
            <person name="Skennerton C.T."/>
            <person name="Chadwick G.L."/>
            <person name="Laso-Perez R."/>
            <person name="Leu A.O."/>
            <person name="Speth D.R."/>
            <person name="Yu H."/>
            <person name="Morgan-Lang C."/>
            <person name="Hatzenpichler R."/>
            <person name="Goudeau D."/>
            <person name="Malmstrom R."/>
            <person name="Woyke T."/>
            <person name="Hallam S."/>
            <person name="Tyson G.W."/>
            <person name="Wegener G."/>
            <person name="Boetius A."/>
            <person name="Orphan V.J."/>
        </authorList>
    </citation>
    <scope>NUCLEOTIDE SEQUENCE</scope>
    <source>
        <strain evidence="1">CONS3730D10UFb2</strain>
    </source>
</reference>
<gene>
    <name evidence="1" type="primary">moaA</name>
    <name evidence="1" type="ORF">C5S46_04450</name>
</gene>
<accession>A0AC61SAU3</accession>